<evidence type="ECO:0000256" key="1">
    <source>
        <dbReference type="SAM" id="Phobius"/>
    </source>
</evidence>
<keyword evidence="1" id="KW-1133">Transmembrane helix</keyword>
<dbReference type="AlphaFoldDB" id="A0A6J4NCX3"/>
<feature type="transmembrane region" description="Helical" evidence="1">
    <location>
        <begin position="29"/>
        <end position="49"/>
    </location>
</feature>
<dbReference type="EMBL" id="CADCUL010000139">
    <property type="protein sequence ID" value="CAA9379366.1"/>
    <property type="molecule type" value="Genomic_DNA"/>
</dbReference>
<sequence>MSWRCRRGGRGRRAGRAGYARRRTGTGSALVEITWLGLLLLIPLVYVVITLVTVQRSAFGATEASRSAGRAYILAPDVATAQQRAYQAAALAMRDQGVDLAPGELAISCRPTPQSCLQPGSSVEVRVQLQVALPLIPGAPGAMPASIAVDAVHVEPYGVYREAGS</sequence>
<keyword evidence="1" id="KW-0472">Membrane</keyword>
<evidence type="ECO:0000313" key="2">
    <source>
        <dbReference type="EMBL" id="CAA9379366.1"/>
    </source>
</evidence>
<gene>
    <name evidence="2" type="ORF">AVDCRST_MAG21-1398</name>
</gene>
<keyword evidence="1" id="KW-0812">Transmembrane</keyword>
<reference evidence="2" key="1">
    <citation type="submission" date="2020-02" db="EMBL/GenBank/DDBJ databases">
        <authorList>
            <person name="Meier V. D."/>
        </authorList>
    </citation>
    <scope>NUCLEOTIDE SEQUENCE</scope>
    <source>
        <strain evidence="2">AVDCRST_MAG21</strain>
    </source>
</reference>
<accession>A0A6J4NCX3</accession>
<proteinExistence type="predicted"/>
<protein>
    <submittedName>
        <fullName evidence="2">Uncharacterized protein</fullName>
    </submittedName>
</protein>
<name>A0A6J4NCX3_9ACTN</name>
<organism evidence="2">
    <name type="scientific">uncultured Nocardioidaceae bacterium</name>
    <dbReference type="NCBI Taxonomy" id="253824"/>
    <lineage>
        <taxon>Bacteria</taxon>
        <taxon>Bacillati</taxon>
        <taxon>Actinomycetota</taxon>
        <taxon>Actinomycetes</taxon>
        <taxon>Propionibacteriales</taxon>
        <taxon>Nocardioidaceae</taxon>
        <taxon>environmental samples</taxon>
    </lineage>
</organism>